<sequence>MNEQKLWTKVCNNFVKKCRLKQCGRIWTKENWIVQGNKYLERSLMSYVYHSALYPNGDADQFPDEVFHKSLSELAKVITPDHPDLRISRRFHGECSWPSAQAEIAIINAYKSPRDKMTCIVKECREVKHIGGHNLFLLLNLSNKY</sequence>
<dbReference type="WBParaSite" id="JU765_v2.g14259.t1">
    <property type="protein sequence ID" value="JU765_v2.g14259.t1"/>
    <property type="gene ID" value="JU765_v2.g14259"/>
</dbReference>
<accession>A0AC34Q9Z2</accession>
<evidence type="ECO:0000313" key="2">
    <source>
        <dbReference type="WBParaSite" id="JU765_v2.g14259.t1"/>
    </source>
</evidence>
<proteinExistence type="predicted"/>
<evidence type="ECO:0000313" key="1">
    <source>
        <dbReference type="Proteomes" id="UP000887576"/>
    </source>
</evidence>
<protein>
    <submittedName>
        <fullName evidence="2">VPS9 domain-containing protein</fullName>
    </submittedName>
</protein>
<reference evidence="2" key="1">
    <citation type="submission" date="2022-11" db="UniProtKB">
        <authorList>
            <consortium name="WormBaseParasite"/>
        </authorList>
    </citation>
    <scope>IDENTIFICATION</scope>
</reference>
<organism evidence="1 2">
    <name type="scientific">Panagrolaimus sp. JU765</name>
    <dbReference type="NCBI Taxonomy" id="591449"/>
    <lineage>
        <taxon>Eukaryota</taxon>
        <taxon>Metazoa</taxon>
        <taxon>Ecdysozoa</taxon>
        <taxon>Nematoda</taxon>
        <taxon>Chromadorea</taxon>
        <taxon>Rhabditida</taxon>
        <taxon>Tylenchina</taxon>
        <taxon>Panagrolaimomorpha</taxon>
        <taxon>Panagrolaimoidea</taxon>
        <taxon>Panagrolaimidae</taxon>
        <taxon>Panagrolaimus</taxon>
    </lineage>
</organism>
<dbReference type="Proteomes" id="UP000887576">
    <property type="component" value="Unplaced"/>
</dbReference>
<name>A0AC34Q9Z2_9BILA</name>